<feature type="region of interest" description="Disordered" evidence="1">
    <location>
        <begin position="83"/>
        <end position="119"/>
    </location>
</feature>
<feature type="region of interest" description="Disordered" evidence="1">
    <location>
        <begin position="1"/>
        <end position="59"/>
    </location>
</feature>
<organism evidence="2 3">
    <name type="scientific">Striga asiatica</name>
    <name type="common">Asiatic witchweed</name>
    <name type="synonym">Buchnera asiatica</name>
    <dbReference type="NCBI Taxonomy" id="4170"/>
    <lineage>
        <taxon>Eukaryota</taxon>
        <taxon>Viridiplantae</taxon>
        <taxon>Streptophyta</taxon>
        <taxon>Embryophyta</taxon>
        <taxon>Tracheophyta</taxon>
        <taxon>Spermatophyta</taxon>
        <taxon>Magnoliopsida</taxon>
        <taxon>eudicotyledons</taxon>
        <taxon>Gunneridae</taxon>
        <taxon>Pentapetalae</taxon>
        <taxon>asterids</taxon>
        <taxon>lamiids</taxon>
        <taxon>Lamiales</taxon>
        <taxon>Orobanchaceae</taxon>
        <taxon>Buchnereae</taxon>
        <taxon>Striga</taxon>
    </lineage>
</organism>
<keyword evidence="3" id="KW-1185">Reference proteome</keyword>
<evidence type="ECO:0000313" key="3">
    <source>
        <dbReference type="Proteomes" id="UP000325081"/>
    </source>
</evidence>
<comment type="caution">
    <text evidence="2">The sequence shown here is derived from an EMBL/GenBank/DDBJ whole genome shotgun (WGS) entry which is preliminary data.</text>
</comment>
<feature type="compositionally biased region" description="Polar residues" evidence="1">
    <location>
        <begin position="26"/>
        <end position="37"/>
    </location>
</feature>
<dbReference type="EMBL" id="BKCP01005849">
    <property type="protein sequence ID" value="GER40241.1"/>
    <property type="molecule type" value="Genomic_DNA"/>
</dbReference>
<evidence type="ECO:0000313" key="2">
    <source>
        <dbReference type="EMBL" id="GER40241.1"/>
    </source>
</evidence>
<reference evidence="3" key="1">
    <citation type="journal article" date="2019" name="Curr. Biol.">
        <title>Genome Sequence of Striga asiatica Provides Insight into the Evolution of Plant Parasitism.</title>
        <authorList>
            <person name="Yoshida S."/>
            <person name="Kim S."/>
            <person name="Wafula E.K."/>
            <person name="Tanskanen J."/>
            <person name="Kim Y.M."/>
            <person name="Honaas L."/>
            <person name="Yang Z."/>
            <person name="Spallek T."/>
            <person name="Conn C.E."/>
            <person name="Ichihashi Y."/>
            <person name="Cheong K."/>
            <person name="Cui S."/>
            <person name="Der J.P."/>
            <person name="Gundlach H."/>
            <person name="Jiao Y."/>
            <person name="Hori C."/>
            <person name="Ishida J.K."/>
            <person name="Kasahara H."/>
            <person name="Kiba T."/>
            <person name="Kim M.S."/>
            <person name="Koo N."/>
            <person name="Laohavisit A."/>
            <person name="Lee Y.H."/>
            <person name="Lumba S."/>
            <person name="McCourt P."/>
            <person name="Mortimer J.C."/>
            <person name="Mutuku J.M."/>
            <person name="Nomura T."/>
            <person name="Sasaki-Sekimoto Y."/>
            <person name="Seto Y."/>
            <person name="Wang Y."/>
            <person name="Wakatake T."/>
            <person name="Sakakibara H."/>
            <person name="Demura T."/>
            <person name="Yamaguchi S."/>
            <person name="Yoneyama K."/>
            <person name="Manabe R.I."/>
            <person name="Nelson D.C."/>
            <person name="Schulman A.H."/>
            <person name="Timko M.P."/>
            <person name="dePamphilis C.W."/>
            <person name="Choi D."/>
            <person name="Shirasu K."/>
        </authorList>
    </citation>
    <scope>NUCLEOTIDE SEQUENCE [LARGE SCALE GENOMIC DNA]</scope>
    <source>
        <strain evidence="3">cv. UVA1</strain>
    </source>
</reference>
<sequence length="191" mass="20353">MVTRGGTEWEGKENVEKGREWFGESGSESEQDSTTTELGLGEPGSRKSGTLPGSASGKVEVVRIWTEEGTRLSKEGLGRAWLSGGADSMGVESGAREEGLGGLAGGGDGREEEKRSNSTVSSTRVFARIANAKGIGGFKIEDYAKACIMETDVIAMEKENFASDKTQKGKVRLDSLVRGLAEEEFAYEGIF</sequence>
<evidence type="ECO:0000256" key="1">
    <source>
        <dbReference type="SAM" id="MobiDB-lite"/>
    </source>
</evidence>
<name>A0A5A7Q862_STRAF</name>
<proteinExistence type="predicted"/>
<protein>
    <submittedName>
        <fullName evidence="2">TCP family transcription factor</fullName>
    </submittedName>
</protein>
<feature type="compositionally biased region" description="Basic and acidic residues" evidence="1">
    <location>
        <begin position="7"/>
        <end position="22"/>
    </location>
</feature>
<gene>
    <name evidence="2" type="ORF">STAS_16906</name>
</gene>
<accession>A0A5A7Q862</accession>
<dbReference type="Proteomes" id="UP000325081">
    <property type="component" value="Unassembled WGS sequence"/>
</dbReference>
<dbReference type="AlphaFoldDB" id="A0A5A7Q862"/>